<name>A0A2P2QCE8_RHIMU</name>
<proteinExistence type="predicted"/>
<protein>
    <submittedName>
        <fullName evidence="1">Uncharacterized protein</fullName>
    </submittedName>
</protein>
<dbReference type="EMBL" id="GGEC01084186">
    <property type="protein sequence ID" value="MBX64670.1"/>
    <property type="molecule type" value="Transcribed_RNA"/>
</dbReference>
<organism evidence="1">
    <name type="scientific">Rhizophora mucronata</name>
    <name type="common">Asiatic mangrove</name>
    <dbReference type="NCBI Taxonomy" id="61149"/>
    <lineage>
        <taxon>Eukaryota</taxon>
        <taxon>Viridiplantae</taxon>
        <taxon>Streptophyta</taxon>
        <taxon>Embryophyta</taxon>
        <taxon>Tracheophyta</taxon>
        <taxon>Spermatophyta</taxon>
        <taxon>Magnoliopsida</taxon>
        <taxon>eudicotyledons</taxon>
        <taxon>Gunneridae</taxon>
        <taxon>Pentapetalae</taxon>
        <taxon>rosids</taxon>
        <taxon>fabids</taxon>
        <taxon>Malpighiales</taxon>
        <taxon>Rhizophoraceae</taxon>
        <taxon>Rhizophora</taxon>
    </lineage>
</organism>
<evidence type="ECO:0000313" key="1">
    <source>
        <dbReference type="EMBL" id="MBX64670.1"/>
    </source>
</evidence>
<accession>A0A2P2QCE8</accession>
<sequence length="18" mass="2092">MPSLQNDFRSHPVWGALH</sequence>
<reference evidence="1" key="1">
    <citation type="submission" date="2018-02" db="EMBL/GenBank/DDBJ databases">
        <title>Rhizophora mucronata_Transcriptome.</title>
        <authorList>
            <person name="Meera S.P."/>
            <person name="Sreeshan A."/>
            <person name="Augustine A."/>
        </authorList>
    </citation>
    <scope>NUCLEOTIDE SEQUENCE</scope>
    <source>
        <tissue evidence="1">Leaf</tissue>
    </source>
</reference>
<dbReference type="AlphaFoldDB" id="A0A2P2QCE8"/>